<dbReference type="AlphaFoldDB" id="A0A507QYE0"/>
<dbReference type="Proteomes" id="UP000319663">
    <property type="component" value="Unassembled WGS sequence"/>
</dbReference>
<evidence type="ECO:0000259" key="2">
    <source>
        <dbReference type="Pfam" id="PF03959"/>
    </source>
</evidence>
<dbReference type="PANTHER" id="PTHR48070:SF4">
    <property type="entry name" value="ESTERASE ALNB"/>
    <property type="match status" value="1"/>
</dbReference>
<sequence>MRLLCLHGWGTNVKILQAQLNPLMRELQRDNTAVFHFIEGDIEATPGPGIEGFFDGPFYSYYKFPRTFDDTDADESMLEAYELLYEVVEQDGPFDGVLGFSHGGTLASGFLVHHAKTRPYDPPPFRCAVFLNSLPPFRMESLDKTPVVDEGLEGYINIPTLSIAGRKDFAYKFSLALHGLCDPRVSHLVVHDKGHDVPRDPKNVSAMAQAIRALLTEALLYSW</sequence>
<comment type="caution">
    <text evidence="3">The sequence shown here is derived from an EMBL/GenBank/DDBJ whole genome shotgun (WGS) entry which is preliminary data.</text>
</comment>
<dbReference type="GO" id="GO:0005737">
    <property type="term" value="C:cytoplasm"/>
    <property type="evidence" value="ECO:0007669"/>
    <property type="project" value="TreeGrafter"/>
</dbReference>
<dbReference type="EMBL" id="VIFY01000057">
    <property type="protein sequence ID" value="TQB72748.1"/>
    <property type="molecule type" value="Genomic_DNA"/>
</dbReference>
<dbReference type="InterPro" id="IPR050593">
    <property type="entry name" value="LovG"/>
</dbReference>
<dbReference type="SUPFAM" id="SSF53474">
    <property type="entry name" value="alpha/beta-Hydrolases"/>
    <property type="match status" value="1"/>
</dbReference>
<accession>A0A507QYE0</accession>
<dbReference type="GO" id="GO:0016787">
    <property type="term" value="F:hydrolase activity"/>
    <property type="evidence" value="ECO:0007669"/>
    <property type="project" value="UniProtKB-KW"/>
</dbReference>
<feature type="domain" description="Serine hydrolase" evidence="2">
    <location>
        <begin position="2"/>
        <end position="206"/>
    </location>
</feature>
<evidence type="ECO:0000256" key="1">
    <source>
        <dbReference type="ARBA" id="ARBA00022801"/>
    </source>
</evidence>
<evidence type="ECO:0000313" key="3">
    <source>
        <dbReference type="EMBL" id="TQB72748.1"/>
    </source>
</evidence>
<dbReference type="GO" id="GO:0019748">
    <property type="term" value="P:secondary metabolic process"/>
    <property type="evidence" value="ECO:0007669"/>
    <property type="project" value="TreeGrafter"/>
</dbReference>
<reference evidence="3 4" key="1">
    <citation type="submission" date="2019-06" db="EMBL/GenBank/DDBJ databases">
        <title>Wine fermentation using esterase from Monascus purpureus.</title>
        <authorList>
            <person name="Geng C."/>
            <person name="Zhang Y."/>
        </authorList>
    </citation>
    <scope>NUCLEOTIDE SEQUENCE [LARGE SCALE GENOMIC DNA]</scope>
    <source>
        <strain evidence="3">HQ1</strain>
    </source>
</reference>
<protein>
    <recommendedName>
        <fullName evidence="2">Serine hydrolase domain-containing protein</fullName>
    </recommendedName>
</protein>
<dbReference type="InterPro" id="IPR029058">
    <property type="entry name" value="AB_hydrolase_fold"/>
</dbReference>
<dbReference type="GO" id="GO:0005634">
    <property type="term" value="C:nucleus"/>
    <property type="evidence" value="ECO:0007669"/>
    <property type="project" value="TreeGrafter"/>
</dbReference>
<keyword evidence="1" id="KW-0378">Hydrolase</keyword>
<dbReference type="Pfam" id="PF03959">
    <property type="entry name" value="FSH1"/>
    <property type="match status" value="1"/>
</dbReference>
<proteinExistence type="predicted"/>
<dbReference type="PANTHER" id="PTHR48070">
    <property type="entry name" value="ESTERASE OVCA2"/>
    <property type="match status" value="1"/>
</dbReference>
<gene>
    <name evidence="3" type="ORF">MPDQ_006464</name>
</gene>
<evidence type="ECO:0000313" key="4">
    <source>
        <dbReference type="Proteomes" id="UP000319663"/>
    </source>
</evidence>
<dbReference type="Gene3D" id="3.40.50.1820">
    <property type="entry name" value="alpha/beta hydrolase"/>
    <property type="match status" value="1"/>
</dbReference>
<keyword evidence="4" id="KW-1185">Reference proteome</keyword>
<name>A0A507QYE0_MONPU</name>
<organism evidence="3 4">
    <name type="scientific">Monascus purpureus</name>
    <name type="common">Red mold</name>
    <name type="synonym">Monascus anka</name>
    <dbReference type="NCBI Taxonomy" id="5098"/>
    <lineage>
        <taxon>Eukaryota</taxon>
        <taxon>Fungi</taxon>
        <taxon>Dikarya</taxon>
        <taxon>Ascomycota</taxon>
        <taxon>Pezizomycotina</taxon>
        <taxon>Eurotiomycetes</taxon>
        <taxon>Eurotiomycetidae</taxon>
        <taxon>Eurotiales</taxon>
        <taxon>Aspergillaceae</taxon>
        <taxon>Monascus</taxon>
    </lineage>
</organism>
<dbReference type="InterPro" id="IPR005645">
    <property type="entry name" value="FSH-like_dom"/>
</dbReference>